<evidence type="ECO:0000256" key="1">
    <source>
        <dbReference type="ARBA" id="ARBA00004147"/>
    </source>
</evidence>
<proteinExistence type="inferred from homology"/>
<keyword evidence="10 12" id="KW-0010">Activator</keyword>
<evidence type="ECO:0000256" key="5">
    <source>
        <dbReference type="ARBA" id="ARBA00022553"/>
    </source>
</evidence>
<dbReference type="InterPro" id="IPR035975">
    <property type="entry name" value="E2/EBNA1_C_sf"/>
</dbReference>
<dbReference type="SUPFAM" id="SSF51332">
    <property type="entry name" value="E2 regulatory, transactivation domain"/>
    <property type="match status" value="1"/>
</dbReference>
<feature type="domain" description="Papillomavirus E2 C-terminal" evidence="15">
    <location>
        <begin position="314"/>
        <end position="392"/>
    </location>
</feature>
<feature type="compositionally biased region" description="Basic and acidic residues" evidence="13">
    <location>
        <begin position="277"/>
        <end position="290"/>
    </location>
</feature>
<comment type="similarity">
    <text evidence="2">Belongs to the papillomaviridae E8^E2C protein family.</text>
</comment>
<comment type="caution">
    <text evidence="12">Lacks conserved residue(s) required for the propagation of feature annotation.</text>
</comment>
<dbReference type="GO" id="GO:0000166">
    <property type="term" value="F:nucleotide binding"/>
    <property type="evidence" value="ECO:0007669"/>
    <property type="project" value="UniProtKB-UniRule"/>
</dbReference>
<evidence type="ECO:0000256" key="6">
    <source>
        <dbReference type="ARBA" id="ARBA00022562"/>
    </source>
</evidence>
<dbReference type="Pfam" id="PF00508">
    <property type="entry name" value="PPV_E2_N"/>
    <property type="match status" value="1"/>
</dbReference>
<comment type="subunit">
    <text evidence="12">Binds DNA as homodimer. Interacts with protein E1; this interaction greatly increases E1 DNA-binding activity. Interacts with protein L1; this interaction enhances E2-dependent replication and transcription activation. Interacts with protein L2; this interaction inhibits E2 transcriptional activity but not DNA replication function E2. Interacts with protein E7; this interaction inhibits E7 oncogenic activity. Interacts with host TAF1; this interaction modulates E2-dependent transcriptional regulation. Interacts with host BRD4; this interaction mediates E2 transcriptional activation function. Additionally, the interaction with host BRD4 on mitotic chromosomes mediates tethering of the viral genome. Interacts with host TOPBP1; this interaction is required for optimal viral DNA replication.</text>
</comment>
<evidence type="ECO:0000256" key="2">
    <source>
        <dbReference type="ARBA" id="ARBA00007794"/>
    </source>
</evidence>
<evidence type="ECO:0000313" key="16">
    <source>
        <dbReference type="EMBL" id="AYA94717.1"/>
    </source>
</evidence>
<accession>A0A385PL10</accession>
<protein>
    <recommendedName>
        <fullName evidence="12">Regulatory protein E2</fullName>
    </recommendedName>
</protein>
<dbReference type="Gene3D" id="3.30.70.330">
    <property type="match status" value="1"/>
</dbReference>
<comment type="function">
    <text evidence="12">Plays a role in the initiation of viral DNA replication. A dimer of E2 interacts with a dimer of E1 in order to improve specificity of E1 DNA binding activity. Once the complex recognizes and binds DNA at specific sites, the E2 dimer is removed from DNA. E2 also regulates viral transcription through binding to the E2RE response element (5'-ACCNNNNNNGGT-3') present in multiple copies in the regulatory regions of the viral genome. Activates or represses transcription depending on E2RE's position with regards to proximal promoter elements including the TATA-box. Repression occurs by sterically hindering the assembly of the transcription initiation complex.</text>
</comment>
<evidence type="ECO:0000256" key="13">
    <source>
        <dbReference type="SAM" id="MobiDB-lite"/>
    </source>
</evidence>
<evidence type="ECO:0000256" key="7">
    <source>
        <dbReference type="ARBA" id="ARBA00022705"/>
    </source>
</evidence>
<dbReference type="InterPro" id="IPR033668">
    <property type="entry name" value="Reg_prot_E2"/>
</dbReference>
<keyword evidence="6 12" id="KW-1048">Host nucleus</keyword>
<dbReference type="EMBL" id="MH777380">
    <property type="protein sequence ID" value="AYA94717.1"/>
    <property type="molecule type" value="Genomic_DNA"/>
</dbReference>
<dbReference type="SUPFAM" id="SSF54957">
    <property type="entry name" value="Viral DNA-binding domain"/>
    <property type="match status" value="1"/>
</dbReference>
<dbReference type="GO" id="GO:0006260">
    <property type="term" value="P:DNA replication"/>
    <property type="evidence" value="ECO:0007669"/>
    <property type="project" value="UniProtKB-KW"/>
</dbReference>
<feature type="region of interest" description="Disordered" evidence="13">
    <location>
        <begin position="199"/>
        <end position="293"/>
    </location>
</feature>
<dbReference type="GO" id="GO:0042025">
    <property type="term" value="C:host cell nucleus"/>
    <property type="evidence" value="ECO:0007669"/>
    <property type="project" value="UniProtKB-SubCell"/>
</dbReference>
<keyword evidence="3 12" id="KW-0678">Repressor</keyword>
<feature type="cross-link" description="Glycyl lysine isopeptide (Lys-Gly) (interchain with G-Cter in SUMO)" evidence="12">
    <location>
        <position position="319"/>
    </location>
</feature>
<keyword evidence="5 12" id="KW-0597">Phosphoprotein</keyword>
<comment type="similarity">
    <text evidence="12">Belongs to the papillomaviridae E2 protein family.</text>
</comment>
<evidence type="ECO:0000256" key="3">
    <source>
        <dbReference type="ARBA" id="ARBA00022491"/>
    </source>
</evidence>
<dbReference type="InterPro" id="IPR001866">
    <property type="entry name" value="PPV_E2_N"/>
</dbReference>
<keyword evidence="8 12" id="KW-0805">Transcription regulation</keyword>
<dbReference type="Gene3D" id="2.170.200.10">
    <property type="entry name" value="Papillomavirus E2 early protein domain"/>
    <property type="match status" value="1"/>
</dbReference>
<evidence type="ECO:0000259" key="14">
    <source>
        <dbReference type="Pfam" id="PF00508"/>
    </source>
</evidence>
<dbReference type="InterPro" id="IPR042504">
    <property type="entry name" value="Regulatory_protein_E2_N_2"/>
</dbReference>
<dbReference type="HAMAP" id="MF_04001">
    <property type="entry name" value="PPV_E2"/>
    <property type="match status" value="1"/>
</dbReference>
<comment type="PTM">
    <text evidence="12">Sumoylation plays a regulatory role in E2 transcriptional activity.</text>
</comment>
<dbReference type="GO" id="GO:0039693">
    <property type="term" value="P:viral DNA genome replication"/>
    <property type="evidence" value="ECO:0007669"/>
    <property type="project" value="UniProtKB-UniRule"/>
</dbReference>
<keyword evidence="4 12" id="KW-0244">Early protein</keyword>
<feature type="domain" description="Papillomavirus E2 N-terminal" evidence="14">
    <location>
        <begin position="5"/>
        <end position="200"/>
    </location>
</feature>
<dbReference type="InterPro" id="IPR000427">
    <property type="entry name" value="Papillomavirus_E2_C"/>
</dbReference>
<keyword evidence="12" id="KW-1017">Isopeptide bond</keyword>
<evidence type="ECO:0000259" key="15">
    <source>
        <dbReference type="Pfam" id="PF00511"/>
    </source>
</evidence>
<dbReference type="GO" id="GO:0006351">
    <property type="term" value="P:DNA-templated transcription"/>
    <property type="evidence" value="ECO:0007669"/>
    <property type="project" value="UniProtKB-UniRule"/>
</dbReference>
<comment type="PTM">
    <text evidence="12">Phosphorylated.</text>
</comment>
<evidence type="ECO:0000256" key="11">
    <source>
        <dbReference type="ARBA" id="ARBA00023163"/>
    </source>
</evidence>
<feature type="region of interest" description="DNA-binding domain" evidence="12">
    <location>
        <begin position="312"/>
        <end position="395"/>
    </location>
</feature>
<dbReference type="GO" id="GO:0003700">
    <property type="term" value="F:DNA-binding transcription factor activity"/>
    <property type="evidence" value="ECO:0007669"/>
    <property type="project" value="UniProtKB-UniRule"/>
</dbReference>
<dbReference type="InterPro" id="IPR042503">
    <property type="entry name" value="Regulatory_protein_E2_N_1"/>
</dbReference>
<dbReference type="Gene3D" id="1.10.287.30">
    <property type="entry name" value="E2 (early) protein, N terminal domain, subdomain 1"/>
    <property type="match status" value="1"/>
</dbReference>
<evidence type="ECO:0000256" key="10">
    <source>
        <dbReference type="ARBA" id="ARBA00023159"/>
    </source>
</evidence>
<keyword evidence="7 12" id="KW-0235">DNA replication</keyword>
<dbReference type="GO" id="GO:0006275">
    <property type="term" value="P:regulation of DNA replication"/>
    <property type="evidence" value="ECO:0007669"/>
    <property type="project" value="UniProtKB-UniRule"/>
</dbReference>
<dbReference type="InterPro" id="IPR036050">
    <property type="entry name" value="Regulatory_protein_E2_N"/>
</dbReference>
<sequence length="395" mass="44780">MNQAELTERYDALQERLMTLYEENSKSIDAQIALWETIRKEQVLSYYGRKEGLKNFGLQPLPMLAVSEYRAKEAIQQVLLLKSLKNSPFGREEWGLTDTSAELTHTAPRNAFKKDPYVVTVLFDHDPDNTFPYTNWNALYLQDDNDMWYKTPGKVDINGLYYEDKNGDKNYFQLFATEAETYGKGEGWTVKYKHETISTSAPVSSSQEPLFDSLQGSAKGSVSSSGDAVSQPKTPRRQEGEEGRASSTTETPPAVRRRRRGEQGEPSTTRSKRRRKEKSDFELSAREVGRGHHLVPRSGLTRLERLEAEARDPPIIIVKGGANQLKCWRYRCKKGLVPCLTMSTVFKYSQISTSTVPRNHRMLVAFKSNNQRQLFLDTVSIPKGATYSLGNLAAL</sequence>
<dbReference type="GO" id="GO:0003677">
    <property type="term" value="F:DNA binding"/>
    <property type="evidence" value="ECO:0007669"/>
    <property type="project" value="UniProtKB-UniRule"/>
</dbReference>
<gene>
    <name evidence="12" type="primary">E2</name>
</gene>
<evidence type="ECO:0000256" key="8">
    <source>
        <dbReference type="ARBA" id="ARBA00023015"/>
    </source>
</evidence>
<dbReference type="Pfam" id="PF00511">
    <property type="entry name" value="PPV_E2_C"/>
    <property type="match status" value="1"/>
</dbReference>
<dbReference type="InterPro" id="IPR012677">
    <property type="entry name" value="Nucleotide-bd_a/b_plait_sf"/>
</dbReference>
<keyword evidence="12" id="KW-0832">Ubl conjugation</keyword>
<evidence type="ECO:0000256" key="9">
    <source>
        <dbReference type="ARBA" id="ARBA00023125"/>
    </source>
</evidence>
<reference evidence="16" key="1">
    <citation type="journal article" date="2018" name="Nat. Med.">
        <title>Expanded skin virome in DOCK8-deficient patients.</title>
        <authorList>
            <consortium name="NISC Comparative Sequencing Program"/>
            <person name="Tirosh O."/>
            <person name="Conlan S."/>
            <person name="Deming C."/>
            <person name="Lee-Lin S.Q."/>
            <person name="Huang X."/>
            <person name="Su H.C."/>
            <person name="Freeman A.F."/>
            <person name="Segre J.A."/>
            <person name="Kong H.H."/>
        </authorList>
    </citation>
    <scope>NUCLEOTIDE SEQUENCE</scope>
    <source>
        <strain evidence="16">HPV-mSK_241</strain>
    </source>
</reference>
<name>A0A385PL10_9PAPI</name>
<organism evidence="16">
    <name type="scientific">Human papillomavirus</name>
    <dbReference type="NCBI Taxonomy" id="10566"/>
    <lineage>
        <taxon>Viruses</taxon>
        <taxon>Monodnaviria</taxon>
        <taxon>Shotokuvirae</taxon>
        <taxon>Cossaviricota</taxon>
        <taxon>Papovaviricetes</taxon>
        <taxon>Zurhausenvirales</taxon>
        <taxon>Papillomaviridae</taxon>
    </lineage>
</organism>
<feature type="compositionally biased region" description="Polar residues" evidence="13">
    <location>
        <begin position="199"/>
        <end position="233"/>
    </location>
</feature>
<evidence type="ECO:0000256" key="12">
    <source>
        <dbReference type="HAMAP-Rule" id="MF_04001"/>
    </source>
</evidence>
<keyword evidence="9 12" id="KW-0238">DNA-binding</keyword>
<keyword evidence="11 12" id="KW-0804">Transcription</keyword>
<comment type="subcellular location">
    <subcellularLocation>
        <location evidence="1 12">Host nucleus</location>
    </subcellularLocation>
</comment>
<evidence type="ECO:0000256" key="4">
    <source>
        <dbReference type="ARBA" id="ARBA00022518"/>
    </source>
</evidence>